<evidence type="ECO:0000256" key="1">
    <source>
        <dbReference type="SAM" id="Phobius"/>
    </source>
</evidence>
<feature type="transmembrane region" description="Helical" evidence="1">
    <location>
        <begin position="6"/>
        <end position="24"/>
    </location>
</feature>
<dbReference type="PANTHER" id="PTHR36834:SF2">
    <property type="entry name" value="MEMBRANE PROTEIN"/>
    <property type="match status" value="1"/>
</dbReference>
<keyword evidence="1" id="KW-0472">Membrane</keyword>
<dbReference type="InterPro" id="IPR006976">
    <property type="entry name" value="VanZ-like"/>
</dbReference>
<accession>A0A6N8FJ57</accession>
<feature type="transmembrane region" description="Helical" evidence="1">
    <location>
        <begin position="44"/>
        <end position="66"/>
    </location>
</feature>
<dbReference type="AlphaFoldDB" id="A0A6N8FJ57"/>
<organism evidence="3 4">
    <name type="scientific">Ornithinibacillus caprae</name>
    <dbReference type="NCBI Taxonomy" id="2678566"/>
    <lineage>
        <taxon>Bacteria</taxon>
        <taxon>Bacillati</taxon>
        <taxon>Bacillota</taxon>
        <taxon>Bacilli</taxon>
        <taxon>Bacillales</taxon>
        <taxon>Bacillaceae</taxon>
        <taxon>Ornithinibacillus</taxon>
    </lineage>
</organism>
<feature type="transmembrane region" description="Helical" evidence="1">
    <location>
        <begin position="101"/>
        <end position="125"/>
    </location>
</feature>
<evidence type="ECO:0000313" key="3">
    <source>
        <dbReference type="EMBL" id="MUK89495.1"/>
    </source>
</evidence>
<protein>
    <submittedName>
        <fullName evidence="3">VanZ family protein</fullName>
    </submittedName>
</protein>
<comment type="caution">
    <text evidence="3">The sequence shown here is derived from an EMBL/GenBank/DDBJ whole genome shotgun (WGS) entry which is preliminary data.</text>
</comment>
<reference evidence="3 4" key="1">
    <citation type="submission" date="2019-11" db="EMBL/GenBank/DDBJ databases">
        <authorList>
            <person name="Li X."/>
        </authorList>
    </citation>
    <scope>NUCLEOTIDE SEQUENCE [LARGE SCALE GENOMIC DNA]</scope>
    <source>
        <strain evidence="3 4">L9</strain>
    </source>
</reference>
<dbReference type="Proteomes" id="UP000469125">
    <property type="component" value="Unassembled WGS sequence"/>
</dbReference>
<sequence length="200" mass="23007">MKENLYIIDGSLLVVLGTFIYLVYRGLKINRERKKINRKREVILLFFILYMLLVVSVTLFPLHLWIDFKFENISNSLNLVPILYVIHNLKMIGTAYGGDSLFMVGLIIRNVGGNILLFMPLGLLTPMIWKRFRIINAIILLSLSVSISIESLQFIEILFGQYGRVVDIDDIIFNVLGAILGYAIYKVVTRIAKKYSIKLF</sequence>
<dbReference type="RefSeq" id="WP_155669460.1">
    <property type="nucleotide sequence ID" value="NZ_WOCA01000012.1"/>
</dbReference>
<evidence type="ECO:0000259" key="2">
    <source>
        <dbReference type="Pfam" id="PF04892"/>
    </source>
</evidence>
<keyword evidence="1" id="KW-0812">Transmembrane</keyword>
<gene>
    <name evidence="3" type="ORF">GMD78_14095</name>
</gene>
<name>A0A6N8FJ57_9BACI</name>
<dbReference type="InterPro" id="IPR053150">
    <property type="entry name" value="Teicoplanin_resist-assoc"/>
</dbReference>
<feature type="transmembrane region" description="Helical" evidence="1">
    <location>
        <begin position="171"/>
        <end position="188"/>
    </location>
</feature>
<proteinExistence type="predicted"/>
<keyword evidence="1" id="KW-1133">Transmembrane helix</keyword>
<dbReference type="EMBL" id="WOCA01000012">
    <property type="protein sequence ID" value="MUK89495.1"/>
    <property type="molecule type" value="Genomic_DNA"/>
</dbReference>
<dbReference type="Pfam" id="PF04892">
    <property type="entry name" value="VanZ"/>
    <property type="match status" value="1"/>
</dbReference>
<feature type="transmembrane region" description="Helical" evidence="1">
    <location>
        <begin position="137"/>
        <end position="159"/>
    </location>
</feature>
<dbReference type="PANTHER" id="PTHR36834">
    <property type="entry name" value="MEMBRANE PROTEIN-RELATED"/>
    <property type="match status" value="1"/>
</dbReference>
<feature type="domain" description="VanZ-like" evidence="2">
    <location>
        <begin position="47"/>
        <end position="188"/>
    </location>
</feature>
<evidence type="ECO:0000313" key="4">
    <source>
        <dbReference type="Proteomes" id="UP000469125"/>
    </source>
</evidence>
<keyword evidence="4" id="KW-1185">Reference proteome</keyword>